<dbReference type="InterPro" id="IPR013149">
    <property type="entry name" value="ADH-like_C"/>
</dbReference>
<keyword evidence="7" id="KW-0520">NAD</keyword>
<evidence type="ECO:0000256" key="5">
    <source>
        <dbReference type="ARBA" id="ARBA00022833"/>
    </source>
</evidence>
<feature type="domain" description="Enoyl reductase (ER)" evidence="9">
    <location>
        <begin position="14"/>
        <end position="366"/>
    </location>
</feature>
<evidence type="ECO:0000256" key="7">
    <source>
        <dbReference type="ARBA" id="ARBA00023027"/>
    </source>
</evidence>
<gene>
    <name evidence="10" type="ORF">VE01_05313</name>
</gene>
<dbReference type="SMART" id="SM00829">
    <property type="entry name" value="PKS_ER"/>
    <property type="match status" value="1"/>
</dbReference>
<dbReference type="SUPFAM" id="SSF51735">
    <property type="entry name" value="NAD(P)-binding Rossmann-fold domains"/>
    <property type="match status" value="1"/>
</dbReference>
<dbReference type="Gene3D" id="3.90.180.10">
    <property type="entry name" value="Medium-chain alcohol dehydrogenases, catalytic domain"/>
    <property type="match status" value="1"/>
</dbReference>
<dbReference type="PROSITE" id="PS00059">
    <property type="entry name" value="ADH_ZINC"/>
    <property type="match status" value="1"/>
</dbReference>
<keyword evidence="5 8" id="KW-0862">Zinc</keyword>
<evidence type="ECO:0000259" key="9">
    <source>
        <dbReference type="SMART" id="SM00829"/>
    </source>
</evidence>
<evidence type="ECO:0000256" key="8">
    <source>
        <dbReference type="RuleBase" id="RU361277"/>
    </source>
</evidence>
<reference evidence="11" key="2">
    <citation type="journal article" date="2018" name="Nat. Commun.">
        <title>Extreme sensitivity to ultraviolet light in the fungal pathogen causing white-nose syndrome of bats.</title>
        <authorList>
            <person name="Palmer J.M."/>
            <person name="Drees K.P."/>
            <person name="Foster J.T."/>
            <person name="Lindner D.L."/>
        </authorList>
    </citation>
    <scope>NUCLEOTIDE SEQUENCE [LARGE SCALE GENOMIC DNA]</scope>
    <source>
        <strain evidence="11">UAMH 10579</strain>
    </source>
</reference>
<keyword evidence="6" id="KW-0560">Oxidoreductase</keyword>
<reference evidence="10 11" key="1">
    <citation type="submission" date="2016-03" db="EMBL/GenBank/DDBJ databases">
        <title>Comparative genomics of Pseudogymnoascus destructans, the fungus causing white-nose syndrome of bats.</title>
        <authorList>
            <person name="Palmer J.M."/>
            <person name="Drees K.P."/>
            <person name="Foster J.T."/>
            <person name="Lindner D.L."/>
        </authorList>
    </citation>
    <scope>NUCLEOTIDE SEQUENCE [LARGE SCALE GENOMIC DNA]</scope>
    <source>
        <strain evidence="10 11">UAMH 10579</strain>
    </source>
</reference>
<dbReference type="Pfam" id="PF08240">
    <property type="entry name" value="ADH_N"/>
    <property type="match status" value="1"/>
</dbReference>
<sequence>MVTTVPNKILMLHGSKDLRLETRSIQSPLPNEVQVAVHSTGICGSDLHYYSDFRNGAFAVLAPLCLGHESAGTVTVIGSSVTSLSVGDRVALEVGMACGTCELCRGGRYNICEEMLFKSSAKTYPHADGTLAELINHPADLCHRIPENVTFDQAALIEPLSVSIHGVNRSQAPAGGKTLIFGAGAIGLLTAAVLRAHDMSEVVVADIDSARLTIAKDLDLATKTFLIPQAPMKTEIDEVLKDAQDLAAKIAEVAGVRGFDRVYECTGVPSCVQTGIFASKPGGKIVLIGMGRAVQTLPLGAAALREVDIIGVFRYANTYPTAITLISSGKLPRIHKLVTHKRSLDKAEEAFILAKNGKDEEGNVVVKVVIEA</sequence>
<dbReference type="RefSeq" id="XP_018130366.1">
    <property type="nucleotide sequence ID" value="XM_018274778.2"/>
</dbReference>
<evidence type="ECO:0000256" key="2">
    <source>
        <dbReference type="ARBA" id="ARBA00004921"/>
    </source>
</evidence>
<evidence type="ECO:0000313" key="10">
    <source>
        <dbReference type="EMBL" id="OBT96633.1"/>
    </source>
</evidence>
<keyword evidence="4 8" id="KW-0479">Metal-binding</keyword>
<dbReference type="AlphaFoldDB" id="A0A1B8GLB6"/>
<comment type="similarity">
    <text evidence="3 8">Belongs to the zinc-containing alcohol dehydrogenase family.</text>
</comment>
<dbReference type="EMBL" id="KV460227">
    <property type="protein sequence ID" value="OBT96633.1"/>
    <property type="molecule type" value="Genomic_DNA"/>
</dbReference>
<dbReference type="InterPro" id="IPR020843">
    <property type="entry name" value="ER"/>
</dbReference>
<evidence type="ECO:0000256" key="6">
    <source>
        <dbReference type="ARBA" id="ARBA00023002"/>
    </source>
</evidence>
<dbReference type="PANTHER" id="PTHR43161">
    <property type="entry name" value="SORBITOL DEHYDROGENASE"/>
    <property type="match status" value="1"/>
</dbReference>
<dbReference type="PANTHER" id="PTHR43161:SF25">
    <property type="entry name" value="ALCOHOL DEHYDROGENASE, PUTATIVE (AFU_ORTHOLOGUE AFUA_1G14390)-RELATED"/>
    <property type="match status" value="1"/>
</dbReference>
<organism evidence="10 11">
    <name type="scientific">Pseudogymnoascus verrucosus</name>
    <dbReference type="NCBI Taxonomy" id="342668"/>
    <lineage>
        <taxon>Eukaryota</taxon>
        <taxon>Fungi</taxon>
        <taxon>Dikarya</taxon>
        <taxon>Ascomycota</taxon>
        <taxon>Pezizomycotina</taxon>
        <taxon>Leotiomycetes</taxon>
        <taxon>Thelebolales</taxon>
        <taxon>Thelebolaceae</taxon>
        <taxon>Pseudogymnoascus</taxon>
    </lineage>
</organism>
<dbReference type="GeneID" id="28838699"/>
<dbReference type="InterPro" id="IPR011032">
    <property type="entry name" value="GroES-like_sf"/>
</dbReference>
<name>A0A1B8GLB6_9PEZI</name>
<keyword evidence="11" id="KW-1185">Reference proteome</keyword>
<evidence type="ECO:0000256" key="1">
    <source>
        <dbReference type="ARBA" id="ARBA00001947"/>
    </source>
</evidence>
<dbReference type="GO" id="GO:0003939">
    <property type="term" value="F:L-iditol 2-dehydrogenase (NAD+) activity"/>
    <property type="evidence" value="ECO:0007669"/>
    <property type="project" value="TreeGrafter"/>
</dbReference>
<protein>
    <recommendedName>
        <fullName evidence="9">Enoyl reductase (ER) domain-containing protein</fullName>
    </recommendedName>
</protein>
<evidence type="ECO:0000313" key="11">
    <source>
        <dbReference type="Proteomes" id="UP000091956"/>
    </source>
</evidence>
<dbReference type="CDD" id="cd05285">
    <property type="entry name" value="sorbitol_DH"/>
    <property type="match status" value="1"/>
</dbReference>
<dbReference type="Pfam" id="PF00107">
    <property type="entry name" value="ADH_zinc_N"/>
    <property type="match status" value="1"/>
</dbReference>
<evidence type="ECO:0000256" key="3">
    <source>
        <dbReference type="ARBA" id="ARBA00008072"/>
    </source>
</evidence>
<dbReference type="OrthoDB" id="5363962at2759"/>
<dbReference type="STRING" id="342668.A0A1B8GLB6"/>
<accession>A0A1B8GLB6</accession>
<proteinExistence type="inferred from homology"/>
<dbReference type="GO" id="GO:0006062">
    <property type="term" value="P:sorbitol catabolic process"/>
    <property type="evidence" value="ECO:0007669"/>
    <property type="project" value="TreeGrafter"/>
</dbReference>
<dbReference type="GO" id="GO:0008270">
    <property type="term" value="F:zinc ion binding"/>
    <property type="evidence" value="ECO:0007669"/>
    <property type="project" value="InterPro"/>
</dbReference>
<dbReference type="InterPro" id="IPR045306">
    <property type="entry name" value="SDH-like"/>
</dbReference>
<comment type="pathway">
    <text evidence="2">Carbohydrate degradation.</text>
</comment>
<evidence type="ECO:0000256" key="4">
    <source>
        <dbReference type="ARBA" id="ARBA00022723"/>
    </source>
</evidence>
<dbReference type="InterPro" id="IPR013154">
    <property type="entry name" value="ADH-like_N"/>
</dbReference>
<dbReference type="InterPro" id="IPR036291">
    <property type="entry name" value="NAD(P)-bd_dom_sf"/>
</dbReference>
<dbReference type="SUPFAM" id="SSF50129">
    <property type="entry name" value="GroES-like"/>
    <property type="match status" value="1"/>
</dbReference>
<dbReference type="InterPro" id="IPR002328">
    <property type="entry name" value="ADH_Zn_CS"/>
</dbReference>
<comment type="cofactor">
    <cofactor evidence="1 8">
        <name>Zn(2+)</name>
        <dbReference type="ChEBI" id="CHEBI:29105"/>
    </cofactor>
</comment>
<dbReference type="Gene3D" id="3.40.50.720">
    <property type="entry name" value="NAD(P)-binding Rossmann-like Domain"/>
    <property type="match status" value="1"/>
</dbReference>
<dbReference type="Proteomes" id="UP000091956">
    <property type="component" value="Unassembled WGS sequence"/>
</dbReference>